<sequence length="181" mass="20339">MEISDLRRRKLEKSYGSIDVDQDRVIDELDVTALSQIWCDTYDLPPRSPAWRRIHGQGQQMFRGMAGSVDAEGIKRVTLDDWLTWGTKPEFAEFVERDAIPYSMAVFSAADKDEDGKINAAEMMAAQIRGGMSEQETADAFGVLDTDEDGYVTFDEYVAAARDFYLSEDPEARGNYIAGDL</sequence>
<dbReference type="CDD" id="cd00051">
    <property type="entry name" value="EFh"/>
    <property type="match status" value="1"/>
</dbReference>
<dbReference type="SMART" id="SM00054">
    <property type="entry name" value="EFh"/>
    <property type="match status" value="2"/>
</dbReference>
<dbReference type="SUPFAM" id="SSF47473">
    <property type="entry name" value="EF-hand"/>
    <property type="match status" value="1"/>
</dbReference>
<feature type="domain" description="EF-hand" evidence="1">
    <location>
        <begin position="132"/>
        <end position="167"/>
    </location>
</feature>
<gene>
    <name evidence="2" type="ORF">Ahu01nite_076810</name>
</gene>
<dbReference type="RefSeq" id="WP_203841586.1">
    <property type="nucleotide sequence ID" value="NZ_BAAATV010000019.1"/>
</dbReference>
<keyword evidence="3" id="KW-1185">Reference proteome</keyword>
<comment type="caution">
    <text evidence="2">The sequence shown here is derived from an EMBL/GenBank/DDBJ whole genome shotgun (WGS) entry which is preliminary data.</text>
</comment>
<name>A0ABQ4A1J9_9ACTN</name>
<dbReference type="InterPro" id="IPR011992">
    <property type="entry name" value="EF-hand-dom_pair"/>
</dbReference>
<evidence type="ECO:0000313" key="2">
    <source>
        <dbReference type="EMBL" id="GIE24579.1"/>
    </source>
</evidence>
<accession>A0ABQ4A1J9</accession>
<dbReference type="InterPro" id="IPR002048">
    <property type="entry name" value="EF_hand_dom"/>
</dbReference>
<dbReference type="PROSITE" id="PS00018">
    <property type="entry name" value="EF_HAND_1"/>
    <property type="match status" value="2"/>
</dbReference>
<dbReference type="EMBL" id="BOMN01000111">
    <property type="protein sequence ID" value="GIE24579.1"/>
    <property type="molecule type" value="Genomic_DNA"/>
</dbReference>
<reference evidence="2 3" key="1">
    <citation type="submission" date="2021-01" db="EMBL/GenBank/DDBJ databases">
        <title>Whole genome shotgun sequence of Actinoplanes humidus NBRC 14915.</title>
        <authorList>
            <person name="Komaki H."/>
            <person name="Tamura T."/>
        </authorList>
    </citation>
    <scope>NUCLEOTIDE SEQUENCE [LARGE SCALE GENOMIC DNA]</scope>
    <source>
        <strain evidence="2 3">NBRC 14915</strain>
    </source>
</reference>
<organism evidence="2 3">
    <name type="scientific">Winogradskya humida</name>
    <dbReference type="NCBI Taxonomy" id="113566"/>
    <lineage>
        <taxon>Bacteria</taxon>
        <taxon>Bacillati</taxon>
        <taxon>Actinomycetota</taxon>
        <taxon>Actinomycetes</taxon>
        <taxon>Micromonosporales</taxon>
        <taxon>Micromonosporaceae</taxon>
        <taxon>Winogradskya</taxon>
    </lineage>
</organism>
<dbReference type="Proteomes" id="UP000603200">
    <property type="component" value="Unassembled WGS sequence"/>
</dbReference>
<evidence type="ECO:0000313" key="3">
    <source>
        <dbReference type="Proteomes" id="UP000603200"/>
    </source>
</evidence>
<dbReference type="Pfam" id="PF13499">
    <property type="entry name" value="EF-hand_7"/>
    <property type="match status" value="1"/>
</dbReference>
<protein>
    <recommendedName>
        <fullName evidence="1">EF-hand domain-containing protein</fullName>
    </recommendedName>
</protein>
<proteinExistence type="predicted"/>
<dbReference type="InterPro" id="IPR018247">
    <property type="entry name" value="EF_Hand_1_Ca_BS"/>
</dbReference>
<evidence type="ECO:0000259" key="1">
    <source>
        <dbReference type="PROSITE" id="PS50222"/>
    </source>
</evidence>
<dbReference type="PROSITE" id="PS50222">
    <property type="entry name" value="EF_HAND_2"/>
    <property type="match status" value="1"/>
</dbReference>
<dbReference type="Gene3D" id="1.10.238.10">
    <property type="entry name" value="EF-hand"/>
    <property type="match status" value="1"/>
</dbReference>